<name>A0A9D1HAX0_9FLAO</name>
<gene>
    <name evidence="1" type="ORF">IAC44_02590</name>
</gene>
<dbReference type="InterPro" id="IPR043129">
    <property type="entry name" value="ATPase_NBD"/>
</dbReference>
<dbReference type="InterPro" id="IPR005338">
    <property type="entry name" value="Anhydro_N_Ac-Mur_kinase"/>
</dbReference>
<dbReference type="EMBL" id="DVLY01000058">
    <property type="protein sequence ID" value="HIT97702.1"/>
    <property type="molecule type" value="Genomic_DNA"/>
</dbReference>
<dbReference type="PANTHER" id="PTHR30605:SF0">
    <property type="entry name" value="ANHYDRO-N-ACETYLMURAMIC ACID KINASE"/>
    <property type="match status" value="1"/>
</dbReference>
<dbReference type="NCBIfam" id="NF007144">
    <property type="entry name" value="PRK09585.2-3"/>
    <property type="match status" value="1"/>
</dbReference>
<organism evidence="1 2">
    <name type="scientific">Candidatus Merdimorpha stercoravium</name>
    <dbReference type="NCBI Taxonomy" id="2840863"/>
    <lineage>
        <taxon>Bacteria</taxon>
        <taxon>Pseudomonadati</taxon>
        <taxon>Bacteroidota</taxon>
        <taxon>Flavobacteriia</taxon>
        <taxon>Flavobacteriales</taxon>
        <taxon>Candidatus Merdimorpha</taxon>
    </lineage>
</organism>
<reference evidence="1" key="1">
    <citation type="submission" date="2020-10" db="EMBL/GenBank/DDBJ databases">
        <authorList>
            <person name="Gilroy R."/>
        </authorList>
    </citation>
    <scope>NUCLEOTIDE SEQUENCE</scope>
    <source>
        <strain evidence="1">1383</strain>
    </source>
</reference>
<dbReference type="GO" id="GO:0016773">
    <property type="term" value="F:phosphotransferase activity, alcohol group as acceptor"/>
    <property type="evidence" value="ECO:0007669"/>
    <property type="project" value="InterPro"/>
</dbReference>
<comment type="caution">
    <text evidence="1">The sequence shown here is derived from an EMBL/GenBank/DDBJ whole genome shotgun (WGS) entry which is preliminary data.</text>
</comment>
<dbReference type="GO" id="GO:0009254">
    <property type="term" value="P:peptidoglycan turnover"/>
    <property type="evidence" value="ECO:0007669"/>
    <property type="project" value="InterPro"/>
</dbReference>
<sequence>MAKKEYKAIGLMSGTSLDGLDMVYVVFREHGGKWQYEIEKADTKSYDPEWKESLKMSFYQTGEALTALDAEYGRYLGQKVKEFVREQGIQEVDFVASHGHTVFHRPDLGYNLQIGNGAHLYATCGIPVVCDFRTLDVAFGGQGAPLVPIGDKLLFSEYDYCLNIGGFANVSFDNEQGKRIAYDLCPANYVLNRLMRTKGHDYDKDGETARSGRVNRELFDALNALEYYHREPPKSLAQEWVDRNVMPLVEACKDEFANVIATLTEHSAYQIARNFRPGARVLVTGGGAYNVYMLERAKAYADIEFIHPARNIIDFKEALIFAFLGLRRVLNQPNCLASVTGATHDVISGACYGFKIE</sequence>
<accession>A0A9D1HAX0</accession>
<protein>
    <submittedName>
        <fullName evidence="1">Anhydro-N-acetylmuramic acid kinase</fullName>
        <ecNumber evidence="1">2.7.1.170</ecNumber>
    </submittedName>
</protein>
<keyword evidence="1" id="KW-0808">Transferase</keyword>
<dbReference type="GO" id="GO:0016301">
    <property type="term" value="F:kinase activity"/>
    <property type="evidence" value="ECO:0007669"/>
    <property type="project" value="UniProtKB-KW"/>
</dbReference>
<dbReference type="Gene3D" id="3.30.420.40">
    <property type="match status" value="2"/>
</dbReference>
<dbReference type="Pfam" id="PF03702">
    <property type="entry name" value="AnmK"/>
    <property type="match status" value="1"/>
</dbReference>
<evidence type="ECO:0000313" key="2">
    <source>
        <dbReference type="Proteomes" id="UP000824161"/>
    </source>
</evidence>
<dbReference type="AlphaFoldDB" id="A0A9D1HAX0"/>
<evidence type="ECO:0000313" key="1">
    <source>
        <dbReference type="EMBL" id="HIT97702.1"/>
    </source>
</evidence>
<dbReference type="Proteomes" id="UP000824161">
    <property type="component" value="Unassembled WGS sequence"/>
</dbReference>
<keyword evidence="1" id="KW-0418">Kinase</keyword>
<dbReference type="EC" id="2.7.1.170" evidence="1"/>
<dbReference type="GO" id="GO:0005524">
    <property type="term" value="F:ATP binding"/>
    <property type="evidence" value="ECO:0007669"/>
    <property type="project" value="InterPro"/>
</dbReference>
<dbReference type="GO" id="GO:0006040">
    <property type="term" value="P:amino sugar metabolic process"/>
    <property type="evidence" value="ECO:0007669"/>
    <property type="project" value="InterPro"/>
</dbReference>
<proteinExistence type="predicted"/>
<dbReference type="SUPFAM" id="SSF53067">
    <property type="entry name" value="Actin-like ATPase domain"/>
    <property type="match status" value="1"/>
</dbReference>
<dbReference type="PANTHER" id="PTHR30605">
    <property type="entry name" value="ANHYDRO-N-ACETYLMURAMIC ACID KINASE"/>
    <property type="match status" value="1"/>
</dbReference>
<reference evidence="1" key="2">
    <citation type="journal article" date="2021" name="PeerJ">
        <title>Extensive microbial diversity within the chicken gut microbiome revealed by metagenomics and culture.</title>
        <authorList>
            <person name="Gilroy R."/>
            <person name="Ravi A."/>
            <person name="Getino M."/>
            <person name="Pursley I."/>
            <person name="Horton D.L."/>
            <person name="Alikhan N.F."/>
            <person name="Baker D."/>
            <person name="Gharbi K."/>
            <person name="Hall N."/>
            <person name="Watson M."/>
            <person name="Adriaenssens E.M."/>
            <person name="Foster-Nyarko E."/>
            <person name="Jarju S."/>
            <person name="Secka A."/>
            <person name="Antonio M."/>
            <person name="Oren A."/>
            <person name="Chaudhuri R.R."/>
            <person name="La Ragione R."/>
            <person name="Hildebrand F."/>
            <person name="Pallen M.J."/>
        </authorList>
    </citation>
    <scope>NUCLEOTIDE SEQUENCE</scope>
    <source>
        <strain evidence="1">1383</strain>
    </source>
</reference>